<accession>A0ABW9Y0L3</accession>
<evidence type="ECO:0000313" key="1">
    <source>
        <dbReference type="EMBL" id="NBE05928.1"/>
    </source>
</evidence>
<name>A0ABW9Y0L3_9RHOB</name>
<sequence>MLRSWVAVGLPPDLFWSVTPREMQVMMKGAAEGFRRDQGLTYSLAQLVGWAVNNPKEMPKFEKVFPDRKPKPAQTPDQLYAAMRAWTIHLGGTPPPKVH</sequence>
<gene>
    <name evidence="1" type="ORF">GU920_00095</name>
</gene>
<dbReference type="EMBL" id="JAAATW010000001">
    <property type="protein sequence ID" value="NBE05928.1"/>
    <property type="molecule type" value="Genomic_DNA"/>
</dbReference>
<reference evidence="2" key="1">
    <citation type="submission" date="2020-01" db="EMBL/GenBank/DDBJ databases">
        <title>Sphingomonas sp. strain CSW-10.</title>
        <authorList>
            <person name="Chen W.-M."/>
        </authorList>
    </citation>
    <scope>NUCLEOTIDE SEQUENCE [LARGE SCALE GENOMIC DNA]</scope>
    <source>
        <strain evidence="2">CCP-1</strain>
    </source>
</reference>
<proteinExistence type="predicted"/>
<keyword evidence="2" id="KW-1185">Reference proteome</keyword>
<comment type="caution">
    <text evidence="1">The sequence shown here is derived from an EMBL/GenBank/DDBJ whole genome shotgun (WGS) entry which is preliminary data.</text>
</comment>
<evidence type="ECO:0000313" key="2">
    <source>
        <dbReference type="Proteomes" id="UP001517376"/>
    </source>
</evidence>
<dbReference type="Proteomes" id="UP001517376">
    <property type="component" value="Unassembled WGS sequence"/>
</dbReference>
<dbReference type="Pfam" id="PF09550">
    <property type="entry name" value="Phage_TAC_6"/>
    <property type="match status" value="1"/>
</dbReference>
<protein>
    <submittedName>
        <fullName evidence="1">Phage tail assembly chaperone</fullName>
    </submittedName>
</protein>
<dbReference type="InterPro" id="IPR019056">
    <property type="entry name" value="Phage_TAC_6"/>
</dbReference>
<organism evidence="1 2">
    <name type="scientific">Paragemmobacter ruber</name>
    <dbReference type="NCBI Taxonomy" id="1985673"/>
    <lineage>
        <taxon>Bacteria</taxon>
        <taxon>Pseudomonadati</taxon>
        <taxon>Pseudomonadota</taxon>
        <taxon>Alphaproteobacteria</taxon>
        <taxon>Rhodobacterales</taxon>
        <taxon>Paracoccaceae</taxon>
        <taxon>Paragemmobacter</taxon>
    </lineage>
</organism>